<organism evidence="8 9">
    <name type="scientific">Thermaerobacillus caldiproteolyticus</name>
    <dbReference type="NCBI Taxonomy" id="247480"/>
    <lineage>
        <taxon>Bacteria</taxon>
        <taxon>Bacillati</taxon>
        <taxon>Bacillota</taxon>
        <taxon>Bacilli</taxon>
        <taxon>Bacillales</taxon>
        <taxon>Anoxybacillaceae</taxon>
        <taxon>Thermaerobacillus</taxon>
    </lineage>
</organism>
<comment type="caution">
    <text evidence="8">The sequence shown here is derived from an EMBL/GenBank/DDBJ whole genome shotgun (WGS) entry which is preliminary data.</text>
</comment>
<dbReference type="PRINTS" id="PR01988">
    <property type="entry name" value="EXPORTERBACE"/>
</dbReference>
<keyword evidence="3" id="KW-1003">Cell membrane</keyword>
<dbReference type="InterPro" id="IPR036259">
    <property type="entry name" value="MFS_trans_sf"/>
</dbReference>
<keyword evidence="4 7" id="KW-0812">Transmembrane</keyword>
<name>A0A7V9ZAE6_9BACL</name>
<comment type="subcellular location">
    <subcellularLocation>
        <location evidence="1">Cell membrane</location>
        <topology evidence="1">Multi-pass membrane protein</topology>
    </subcellularLocation>
</comment>
<evidence type="ECO:0000313" key="8">
    <source>
        <dbReference type="EMBL" id="MBA2876826.1"/>
    </source>
</evidence>
<reference evidence="8 9" key="1">
    <citation type="submission" date="2020-07" db="EMBL/GenBank/DDBJ databases">
        <title>Genomic Encyclopedia of Type Strains, Phase IV (KMG-IV): sequencing the most valuable type-strain genomes for metagenomic binning, comparative biology and taxonomic classification.</title>
        <authorList>
            <person name="Goeker M."/>
        </authorList>
    </citation>
    <scope>NUCLEOTIDE SEQUENCE [LARGE SCALE GENOMIC DNA]</scope>
    <source>
        <strain evidence="8 9">DSM 15730</strain>
    </source>
</reference>
<dbReference type="SUPFAM" id="SSF103473">
    <property type="entry name" value="MFS general substrate transporter"/>
    <property type="match status" value="1"/>
</dbReference>
<dbReference type="Pfam" id="PF05977">
    <property type="entry name" value="MFS_3"/>
    <property type="match status" value="1"/>
</dbReference>
<dbReference type="Gene3D" id="1.20.1250.20">
    <property type="entry name" value="MFS general substrate transporter like domains"/>
    <property type="match status" value="1"/>
</dbReference>
<dbReference type="PANTHER" id="PTHR23513:SF6">
    <property type="entry name" value="MAJOR FACILITATOR SUPERFAMILY ASSOCIATED DOMAIN-CONTAINING PROTEIN"/>
    <property type="match status" value="1"/>
</dbReference>
<dbReference type="AlphaFoldDB" id="A0A7V9ZAE6"/>
<dbReference type="EMBL" id="JACDUT010000018">
    <property type="protein sequence ID" value="MBA2876826.1"/>
    <property type="molecule type" value="Genomic_DNA"/>
</dbReference>
<gene>
    <name evidence="8" type="ORF">HNR31_003648</name>
</gene>
<dbReference type="GO" id="GO:0005886">
    <property type="term" value="C:plasma membrane"/>
    <property type="evidence" value="ECO:0007669"/>
    <property type="project" value="UniProtKB-SubCell"/>
</dbReference>
<evidence type="ECO:0000256" key="6">
    <source>
        <dbReference type="ARBA" id="ARBA00023136"/>
    </source>
</evidence>
<evidence type="ECO:0000313" key="9">
    <source>
        <dbReference type="Proteomes" id="UP000523087"/>
    </source>
</evidence>
<keyword evidence="6 7" id="KW-0472">Membrane</keyword>
<dbReference type="PANTHER" id="PTHR23513">
    <property type="entry name" value="INTEGRAL MEMBRANE EFFLUX PROTEIN-RELATED"/>
    <property type="match status" value="1"/>
</dbReference>
<evidence type="ECO:0000256" key="5">
    <source>
        <dbReference type="ARBA" id="ARBA00022989"/>
    </source>
</evidence>
<feature type="transmembrane region" description="Helical" evidence="7">
    <location>
        <begin position="182"/>
        <end position="203"/>
    </location>
</feature>
<keyword evidence="9" id="KW-1185">Reference proteome</keyword>
<evidence type="ECO:0000256" key="7">
    <source>
        <dbReference type="SAM" id="Phobius"/>
    </source>
</evidence>
<keyword evidence="2" id="KW-0813">Transport</keyword>
<feature type="transmembrane region" description="Helical" evidence="7">
    <location>
        <begin position="90"/>
        <end position="112"/>
    </location>
</feature>
<dbReference type="InterPro" id="IPR010290">
    <property type="entry name" value="TM_effector"/>
</dbReference>
<dbReference type="Proteomes" id="UP000523087">
    <property type="component" value="Unassembled WGS sequence"/>
</dbReference>
<keyword evidence="5 7" id="KW-1133">Transmembrane helix</keyword>
<sequence>MIGADLYRALVMVMMTFSTHSVWLLIILVLLSGIGNAIYYPARSSFIPHLVGEQHITQALSISQIINSIMQIAGPGVAGILLVLTSPSNILMIDAITFLFSAFFTGISVKLIKYKQTIKKNTQPNLSIWNSTKEGIKIVFNLSPLTFPIVLIIQIMFAAGIFNTTSTSLMLQVFNVSSYHYGMIEAMLGVGAFLGAAMGPFLLSHFKPGYLLFFQRF</sequence>
<protein>
    <submittedName>
        <fullName evidence="8">MFS family permease</fullName>
    </submittedName>
</protein>
<feature type="transmembrane region" description="Helical" evidence="7">
    <location>
        <begin position="20"/>
        <end position="39"/>
    </location>
</feature>
<evidence type="ECO:0000256" key="3">
    <source>
        <dbReference type="ARBA" id="ARBA00022475"/>
    </source>
</evidence>
<accession>A0A7V9ZAE6</accession>
<evidence type="ECO:0000256" key="1">
    <source>
        <dbReference type="ARBA" id="ARBA00004651"/>
    </source>
</evidence>
<evidence type="ECO:0000256" key="2">
    <source>
        <dbReference type="ARBA" id="ARBA00022448"/>
    </source>
</evidence>
<feature type="transmembrane region" description="Helical" evidence="7">
    <location>
        <begin position="138"/>
        <end position="162"/>
    </location>
</feature>
<dbReference type="InterPro" id="IPR022324">
    <property type="entry name" value="Bacilysin_exporter_BacE_put"/>
</dbReference>
<evidence type="ECO:0000256" key="4">
    <source>
        <dbReference type="ARBA" id="ARBA00022692"/>
    </source>
</evidence>
<proteinExistence type="predicted"/>